<dbReference type="RefSeq" id="WP_045278562.1">
    <property type="nucleotide sequence ID" value="NZ_CAKKLT010000037.1"/>
</dbReference>
<protein>
    <submittedName>
        <fullName evidence="2">Glyoxalase-like domain protein</fullName>
    </submittedName>
</protein>
<dbReference type="InterPro" id="IPR029068">
    <property type="entry name" value="Glyas_Bleomycin-R_OHBP_Dase"/>
</dbReference>
<dbReference type="Proteomes" id="UP000033640">
    <property type="component" value="Unassembled WGS sequence"/>
</dbReference>
<feature type="domain" description="VOC" evidence="1">
    <location>
        <begin position="5"/>
        <end position="130"/>
    </location>
</feature>
<evidence type="ECO:0000259" key="1">
    <source>
        <dbReference type="PROSITE" id="PS51819"/>
    </source>
</evidence>
<dbReference type="SUPFAM" id="SSF54593">
    <property type="entry name" value="Glyoxalase/Bleomycin resistance protein/Dihydroxybiphenyl dioxygenase"/>
    <property type="match status" value="1"/>
</dbReference>
<sequence>MTAFQTTHAFSGFSVDSIEAARSFYGDTLGMDVTTNAMGFLDIALPQGGSILVYPKPNHEPASFTILNFPVDDVEAAVDELNARGVVTKIYTDPDSGTDEKGIAHGAPGRGPDIAWFTDPAGNVLSVLAAR</sequence>
<proteinExistence type="predicted"/>
<dbReference type="OrthoDB" id="9804907at2"/>
<evidence type="ECO:0000313" key="3">
    <source>
        <dbReference type="Proteomes" id="UP000033640"/>
    </source>
</evidence>
<evidence type="ECO:0000313" key="2">
    <source>
        <dbReference type="EMBL" id="KJL29999.1"/>
    </source>
</evidence>
<name>A0A0F0LBF9_9MICO</name>
<dbReference type="PATRIC" id="fig|82380.11.peg.1172"/>
<gene>
    <name evidence="2" type="ORF">RS83_01140</name>
</gene>
<dbReference type="AlphaFoldDB" id="A0A0F0LBF9"/>
<organism evidence="2 3">
    <name type="scientific">Microbacterium oxydans</name>
    <dbReference type="NCBI Taxonomy" id="82380"/>
    <lineage>
        <taxon>Bacteria</taxon>
        <taxon>Bacillati</taxon>
        <taxon>Actinomycetota</taxon>
        <taxon>Actinomycetes</taxon>
        <taxon>Micrococcales</taxon>
        <taxon>Microbacteriaceae</taxon>
        <taxon>Microbacterium</taxon>
    </lineage>
</organism>
<dbReference type="EMBL" id="JYIW01000021">
    <property type="protein sequence ID" value="KJL29999.1"/>
    <property type="molecule type" value="Genomic_DNA"/>
</dbReference>
<dbReference type="InterPro" id="IPR037523">
    <property type="entry name" value="VOC_core"/>
</dbReference>
<dbReference type="InterPro" id="IPR004360">
    <property type="entry name" value="Glyas_Fos-R_dOase_dom"/>
</dbReference>
<comment type="caution">
    <text evidence="2">The sequence shown here is derived from an EMBL/GenBank/DDBJ whole genome shotgun (WGS) entry which is preliminary data.</text>
</comment>
<dbReference type="Gene3D" id="3.10.180.10">
    <property type="entry name" value="2,3-Dihydroxybiphenyl 1,2-Dioxygenase, domain 1"/>
    <property type="match status" value="1"/>
</dbReference>
<dbReference type="PROSITE" id="PS51819">
    <property type="entry name" value="VOC"/>
    <property type="match status" value="1"/>
</dbReference>
<accession>A0A0F0LBF9</accession>
<reference evidence="2 3" key="1">
    <citation type="submission" date="2015-02" db="EMBL/GenBank/DDBJ databases">
        <title>Draft genome sequences of ten Microbacterium spp. with emphasis on heavy metal contaminated environments.</title>
        <authorList>
            <person name="Corretto E."/>
        </authorList>
    </citation>
    <scope>NUCLEOTIDE SEQUENCE [LARGE SCALE GENOMIC DNA]</scope>
    <source>
        <strain evidence="2 3">BEL4b</strain>
    </source>
</reference>
<dbReference type="Pfam" id="PF00903">
    <property type="entry name" value="Glyoxalase"/>
    <property type="match status" value="1"/>
</dbReference>